<keyword evidence="11" id="KW-1185">Reference proteome</keyword>
<comment type="subcellular location">
    <subcellularLocation>
        <location evidence="1">Membrane</location>
        <topology evidence="1">Multi-pass membrane protein</topology>
    </subcellularLocation>
</comment>
<proteinExistence type="inferred from homology"/>
<dbReference type="Proteomes" id="UP000193067">
    <property type="component" value="Unassembled WGS sequence"/>
</dbReference>
<feature type="region of interest" description="Disordered" evidence="7">
    <location>
        <begin position="254"/>
        <end position="292"/>
    </location>
</feature>
<feature type="compositionally biased region" description="Polar residues" evidence="7">
    <location>
        <begin position="261"/>
        <end position="285"/>
    </location>
</feature>
<accession>A0A1Y2J0P8</accession>
<feature type="transmembrane region" description="Helical" evidence="8">
    <location>
        <begin position="110"/>
        <end position="131"/>
    </location>
</feature>
<feature type="transmembrane region" description="Helical" evidence="8">
    <location>
        <begin position="348"/>
        <end position="368"/>
    </location>
</feature>
<dbReference type="EMBL" id="KZ084092">
    <property type="protein sequence ID" value="OSD05782.1"/>
    <property type="molecule type" value="Genomic_DNA"/>
</dbReference>
<evidence type="ECO:0000256" key="2">
    <source>
        <dbReference type="ARBA" id="ARBA00006829"/>
    </source>
</evidence>
<dbReference type="PANTHER" id="PTHR23506:SF23">
    <property type="entry name" value="GH10249P"/>
    <property type="match status" value="1"/>
</dbReference>
<dbReference type="Gene3D" id="1.20.1250.20">
    <property type="entry name" value="MFS general substrate transporter like domains"/>
    <property type="match status" value="2"/>
</dbReference>
<feature type="domain" description="Major facilitator superfamily (MFS) profile" evidence="9">
    <location>
        <begin position="39"/>
        <end position="496"/>
    </location>
</feature>
<gene>
    <name evidence="10" type="ORF">PYCCODRAFT_1432324</name>
</gene>
<feature type="transmembrane region" description="Helical" evidence="8">
    <location>
        <begin position="35"/>
        <end position="57"/>
    </location>
</feature>
<comment type="similarity">
    <text evidence="2">Belongs to the major facilitator superfamily. Vesicular transporter family.</text>
</comment>
<feature type="transmembrane region" description="Helical" evidence="8">
    <location>
        <begin position="400"/>
        <end position="421"/>
    </location>
</feature>
<dbReference type="InterPro" id="IPR050930">
    <property type="entry name" value="MFS_Vesicular_Transporter"/>
</dbReference>
<feature type="transmembrane region" description="Helical" evidence="8">
    <location>
        <begin position="375"/>
        <end position="394"/>
    </location>
</feature>
<dbReference type="PANTHER" id="PTHR23506">
    <property type="entry name" value="GH10249P"/>
    <property type="match status" value="1"/>
</dbReference>
<evidence type="ECO:0000256" key="7">
    <source>
        <dbReference type="SAM" id="MobiDB-lite"/>
    </source>
</evidence>
<dbReference type="GO" id="GO:0016020">
    <property type="term" value="C:membrane"/>
    <property type="evidence" value="ECO:0007669"/>
    <property type="project" value="UniProtKB-SubCell"/>
</dbReference>
<dbReference type="AlphaFoldDB" id="A0A1Y2J0P8"/>
<feature type="transmembrane region" description="Helical" evidence="8">
    <location>
        <begin position="194"/>
        <end position="215"/>
    </location>
</feature>
<dbReference type="CDD" id="cd17325">
    <property type="entry name" value="MFS_MdtG_SLC18_like"/>
    <property type="match status" value="1"/>
</dbReference>
<feature type="region of interest" description="Disordered" evidence="7">
    <location>
        <begin position="1"/>
        <end position="23"/>
    </location>
</feature>
<evidence type="ECO:0000256" key="5">
    <source>
        <dbReference type="ARBA" id="ARBA00022989"/>
    </source>
</evidence>
<protein>
    <submittedName>
        <fullName evidence="10">MFS general substrate transporter</fullName>
    </submittedName>
</protein>
<evidence type="ECO:0000259" key="9">
    <source>
        <dbReference type="PROSITE" id="PS50850"/>
    </source>
</evidence>
<feature type="transmembrane region" description="Helical" evidence="8">
    <location>
        <begin position="311"/>
        <end position="328"/>
    </location>
</feature>
<evidence type="ECO:0000256" key="8">
    <source>
        <dbReference type="SAM" id="Phobius"/>
    </source>
</evidence>
<dbReference type="InterPro" id="IPR001958">
    <property type="entry name" value="Tet-R_TetA/multi-R_MdtG-like"/>
</dbReference>
<feature type="transmembrane region" description="Helical" evidence="8">
    <location>
        <begin position="433"/>
        <end position="457"/>
    </location>
</feature>
<dbReference type="InterPro" id="IPR011701">
    <property type="entry name" value="MFS"/>
</dbReference>
<evidence type="ECO:0000256" key="4">
    <source>
        <dbReference type="ARBA" id="ARBA00022692"/>
    </source>
</evidence>
<evidence type="ECO:0000313" key="10">
    <source>
        <dbReference type="EMBL" id="OSD05782.1"/>
    </source>
</evidence>
<dbReference type="Pfam" id="PF07690">
    <property type="entry name" value="MFS_1"/>
    <property type="match status" value="2"/>
</dbReference>
<feature type="transmembrane region" description="Helical" evidence="8">
    <location>
        <begin position="137"/>
        <end position="155"/>
    </location>
</feature>
<keyword evidence="5 8" id="KW-1133">Transmembrane helix</keyword>
<dbReference type="InterPro" id="IPR020846">
    <property type="entry name" value="MFS_dom"/>
</dbReference>
<keyword evidence="6 8" id="KW-0472">Membrane</keyword>
<feature type="compositionally biased region" description="Polar residues" evidence="7">
    <location>
        <begin position="1"/>
        <end position="10"/>
    </location>
</feature>
<sequence>MSDPAPQSSHAGKAMVGVSAKPKGRRPFGLEWRSSTWFITLVVGIAITTDLLIYSIIVPIIPFRLQSLGYEGVSGLAGWLLFAYSAALVIFTPPIAFLSEKYKNRKIPLLLGQVALIGSQVMLMEAPTFWVMALARVAQGISACVIWVVGLALICDTVPEKSVGKQLGLAMMGMSLGFLVGPPVSGALDKRFGFRAPFIFGIIVTVIELIGRLLIIERKEAERWDASFTTLVNRKSILSEKAYGSFQADLREDIRAPGPDRSSSQVDDTNVTETATRVPSRTPTATEAHDQEPAQLSIPRLLLKLGRSPRALSAFFLALSYGVLISSTEPVLPLYLQSTFNFDVSKVGLVYIAAVVPSFISSPVSGWYADRGGTIVSTVVCLIGAIPFWCLLVVHTNLAYFIAMYALLNLFATGSISPVTAEFASVTRSLEGVGYGHVYGAFNVAYGIGSAIGPVIGGQLYDHIASSRGWMALCLFNAGLTVVSLIVTLVWFGETAVVRRIARRLLPRAKEDGPKGESSA</sequence>
<evidence type="ECO:0000256" key="6">
    <source>
        <dbReference type="ARBA" id="ARBA00023136"/>
    </source>
</evidence>
<evidence type="ECO:0000256" key="3">
    <source>
        <dbReference type="ARBA" id="ARBA00022448"/>
    </source>
</evidence>
<name>A0A1Y2J0P8_TRAC3</name>
<dbReference type="GO" id="GO:0022857">
    <property type="term" value="F:transmembrane transporter activity"/>
    <property type="evidence" value="ECO:0007669"/>
    <property type="project" value="InterPro"/>
</dbReference>
<organism evidence="10 11">
    <name type="scientific">Trametes coccinea (strain BRFM310)</name>
    <name type="common">Pycnoporus coccineus</name>
    <dbReference type="NCBI Taxonomy" id="1353009"/>
    <lineage>
        <taxon>Eukaryota</taxon>
        <taxon>Fungi</taxon>
        <taxon>Dikarya</taxon>
        <taxon>Basidiomycota</taxon>
        <taxon>Agaricomycotina</taxon>
        <taxon>Agaricomycetes</taxon>
        <taxon>Polyporales</taxon>
        <taxon>Polyporaceae</taxon>
        <taxon>Trametes</taxon>
    </lineage>
</organism>
<evidence type="ECO:0000256" key="1">
    <source>
        <dbReference type="ARBA" id="ARBA00004141"/>
    </source>
</evidence>
<feature type="transmembrane region" description="Helical" evidence="8">
    <location>
        <begin position="167"/>
        <end position="188"/>
    </location>
</feature>
<dbReference type="InterPro" id="IPR036259">
    <property type="entry name" value="MFS_trans_sf"/>
</dbReference>
<dbReference type="STRING" id="1353009.A0A1Y2J0P8"/>
<keyword evidence="4 8" id="KW-0812">Transmembrane</keyword>
<reference evidence="10 11" key="1">
    <citation type="journal article" date="2015" name="Biotechnol. Biofuels">
        <title>Enhanced degradation of softwood versus hardwood by the white-rot fungus Pycnoporus coccineus.</title>
        <authorList>
            <person name="Couturier M."/>
            <person name="Navarro D."/>
            <person name="Chevret D."/>
            <person name="Henrissat B."/>
            <person name="Piumi F."/>
            <person name="Ruiz-Duenas F.J."/>
            <person name="Martinez A.T."/>
            <person name="Grigoriev I.V."/>
            <person name="Riley R."/>
            <person name="Lipzen A."/>
            <person name="Berrin J.G."/>
            <person name="Master E.R."/>
            <person name="Rosso M.N."/>
        </authorList>
    </citation>
    <scope>NUCLEOTIDE SEQUENCE [LARGE SCALE GENOMIC DNA]</scope>
    <source>
        <strain evidence="10 11">BRFM310</strain>
    </source>
</reference>
<dbReference type="OrthoDB" id="440553at2759"/>
<feature type="transmembrane region" description="Helical" evidence="8">
    <location>
        <begin position="77"/>
        <end position="98"/>
    </location>
</feature>
<dbReference type="SUPFAM" id="SSF103473">
    <property type="entry name" value="MFS general substrate transporter"/>
    <property type="match status" value="1"/>
</dbReference>
<dbReference type="PRINTS" id="PR01035">
    <property type="entry name" value="TCRTETA"/>
</dbReference>
<keyword evidence="3" id="KW-0813">Transport</keyword>
<evidence type="ECO:0000313" key="11">
    <source>
        <dbReference type="Proteomes" id="UP000193067"/>
    </source>
</evidence>
<feature type="transmembrane region" description="Helical" evidence="8">
    <location>
        <begin position="469"/>
        <end position="493"/>
    </location>
</feature>
<dbReference type="PROSITE" id="PS50850">
    <property type="entry name" value="MFS"/>
    <property type="match status" value="1"/>
</dbReference>